<dbReference type="RefSeq" id="XP_073781649.1">
    <property type="nucleotide sequence ID" value="XM_073925548.1"/>
</dbReference>
<evidence type="ECO:0000313" key="1">
    <source>
        <dbReference type="Proteomes" id="UP000000437"/>
    </source>
</evidence>
<evidence type="ECO:0000313" key="2">
    <source>
        <dbReference type="RefSeq" id="XP_073781649.1"/>
    </source>
</evidence>
<organism evidence="1 2">
    <name type="scientific">Danio rerio</name>
    <name type="common">Zebrafish</name>
    <name type="synonym">Brachydanio rerio</name>
    <dbReference type="NCBI Taxonomy" id="7955"/>
    <lineage>
        <taxon>Eukaryota</taxon>
        <taxon>Metazoa</taxon>
        <taxon>Chordata</taxon>
        <taxon>Craniata</taxon>
        <taxon>Vertebrata</taxon>
        <taxon>Euteleostomi</taxon>
        <taxon>Actinopterygii</taxon>
        <taxon>Neopterygii</taxon>
        <taxon>Teleostei</taxon>
        <taxon>Ostariophysi</taxon>
        <taxon>Cypriniformes</taxon>
        <taxon>Danionidae</taxon>
        <taxon>Danioninae</taxon>
        <taxon>Danio</taxon>
    </lineage>
</organism>
<accession>A0AC58HI80</accession>
<sequence length="729" mass="81748">MKVDCKSCSRSINTSSKTVERFQTMSTRPFEFLAEKESCKTLTGERGMKRKVDDTFHRASDRSKPSTQRKRIKVSEMENTNDTEMTSFQDKTSSGGRGVKRKADDAFQSVSGGVKPSAHQKRIKVAELENTREDADTETSSSGGRGVKRKADDDLQSVSDRVKPYALRKRIKAAEMENISDTEMTSYEKKTSSGGRGVKRKADDAFQSVSGGVKPSALRKRIKVSELENTREDADTEPSSSGGRGVKRKADDDLQSVSDRVKLYALRKRIKAAEMENTREDADTEPSSSGGRGVKRKADDDLQSVSDRVKPYALRKRIKAAETCSDENSRSEVPRGQKRKAGCLDQDSRSLDTVAAKRVKTAAEDSSSGGRGEKRKADDDFQSDSDGGKPSAHRKRIKVSGMTPITREDADTETSSSAPRGQKRKAGCLDQDSRNEDTVAAKQTKATQTEYCGCSGWKNAKEYSSSGSILDKYVLGKKLGQGYGGTVYLATRKSDGQKVAIKVVNKKYYGVLCHVAGYNTHVIPEARNMMVLKRPPLCPHIIELYEYAMEGRNNYLVMEYASSYITLAKLLKKNNGRLGESVARQLIMQLIIATQRCLEHGIHHLSVHNENILVNPKTLQLKLIDFGNSYYTQKGYWRSPYLGVTRYRQQEREPYRATLFAVESYVMDVRQLLSYMVSGYPCFSKYGRPRFHPSLSAECKDLLWWVIRFHSRTGPVLEEIIEHKWFSMT</sequence>
<protein>
    <submittedName>
        <fullName evidence="2">Uncharacterized protein isoform X1</fullName>
    </submittedName>
</protein>
<gene>
    <name evidence="2" type="primary">LOC103911664</name>
</gene>
<name>A0AC58HI80_DANRE</name>
<reference evidence="2" key="1">
    <citation type="submission" date="2025-08" db="UniProtKB">
        <authorList>
            <consortium name="RefSeq"/>
        </authorList>
    </citation>
    <scope>IDENTIFICATION</scope>
    <source>
        <strain evidence="2">Tuebingen</strain>
        <tissue evidence="2">Fibroblasts and whole tissue</tissue>
    </source>
</reference>
<keyword evidence="1" id="KW-1185">Reference proteome</keyword>
<proteinExistence type="predicted"/>
<dbReference type="Proteomes" id="UP000000437">
    <property type="component" value="Chromosome 16"/>
</dbReference>